<protein>
    <submittedName>
        <fullName evidence="1">Uncharacterized protein</fullName>
    </submittedName>
</protein>
<sequence length="90" mass="10238">MIRYAYSSMRNKATNKIAKASGGKCEVPKAVVMWLGIHAFHSVLSCKPLAYRAVLQGLEFDLSLPQYRRIRKRVKKAVKEGQEVIRVLSF</sequence>
<evidence type="ECO:0000313" key="2">
    <source>
        <dbReference type="Proteomes" id="UP001055072"/>
    </source>
</evidence>
<comment type="caution">
    <text evidence="1">The sequence shown here is derived from an EMBL/GenBank/DDBJ whole genome shotgun (WGS) entry which is preliminary data.</text>
</comment>
<dbReference type="Proteomes" id="UP001055072">
    <property type="component" value="Unassembled WGS sequence"/>
</dbReference>
<reference evidence="1" key="1">
    <citation type="journal article" date="2021" name="Environ. Microbiol.">
        <title>Gene family expansions and transcriptome signatures uncover fungal adaptations to wood decay.</title>
        <authorList>
            <person name="Hage H."/>
            <person name="Miyauchi S."/>
            <person name="Viragh M."/>
            <person name="Drula E."/>
            <person name="Min B."/>
            <person name="Chaduli D."/>
            <person name="Navarro D."/>
            <person name="Favel A."/>
            <person name="Norest M."/>
            <person name="Lesage-Meessen L."/>
            <person name="Balint B."/>
            <person name="Merenyi Z."/>
            <person name="de Eugenio L."/>
            <person name="Morin E."/>
            <person name="Martinez A.T."/>
            <person name="Baldrian P."/>
            <person name="Stursova M."/>
            <person name="Martinez M.J."/>
            <person name="Novotny C."/>
            <person name="Magnuson J.K."/>
            <person name="Spatafora J.W."/>
            <person name="Maurice S."/>
            <person name="Pangilinan J."/>
            <person name="Andreopoulos W."/>
            <person name="LaButti K."/>
            <person name="Hundley H."/>
            <person name="Na H."/>
            <person name="Kuo A."/>
            <person name="Barry K."/>
            <person name="Lipzen A."/>
            <person name="Henrissat B."/>
            <person name="Riley R."/>
            <person name="Ahrendt S."/>
            <person name="Nagy L.G."/>
            <person name="Grigoriev I.V."/>
            <person name="Martin F."/>
            <person name="Rosso M.N."/>
        </authorList>
    </citation>
    <scope>NUCLEOTIDE SEQUENCE</scope>
    <source>
        <strain evidence="1">CBS 384.51</strain>
    </source>
</reference>
<evidence type="ECO:0000313" key="1">
    <source>
        <dbReference type="EMBL" id="KAI0091239.1"/>
    </source>
</evidence>
<organism evidence="1 2">
    <name type="scientific">Irpex rosettiformis</name>
    <dbReference type="NCBI Taxonomy" id="378272"/>
    <lineage>
        <taxon>Eukaryota</taxon>
        <taxon>Fungi</taxon>
        <taxon>Dikarya</taxon>
        <taxon>Basidiomycota</taxon>
        <taxon>Agaricomycotina</taxon>
        <taxon>Agaricomycetes</taxon>
        <taxon>Polyporales</taxon>
        <taxon>Irpicaceae</taxon>
        <taxon>Irpex</taxon>
    </lineage>
</organism>
<proteinExistence type="predicted"/>
<dbReference type="EMBL" id="MU274906">
    <property type="protein sequence ID" value="KAI0091239.1"/>
    <property type="molecule type" value="Genomic_DNA"/>
</dbReference>
<accession>A0ACB8UAU1</accession>
<name>A0ACB8UAU1_9APHY</name>
<gene>
    <name evidence="1" type="ORF">BDY19DRAFT_692393</name>
</gene>
<keyword evidence="2" id="KW-1185">Reference proteome</keyword>